<dbReference type="InterPro" id="IPR036291">
    <property type="entry name" value="NAD(P)-bd_dom_sf"/>
</dbReference>
<organism evidence="1 2">
    <name type="scientific">Bradymonas sediminis</name>
    <dbReference type="NCBI Taxonomy" id="1548548"/>
    <lineage>
        <taxon>Bacteria</taxon>
        <taxon>Deltaproteobacteria</taxon>
        <taxon>Bradymonadales</taxon>
        <taxon>Bradymonadaceae</taxon>
        <taxon>Bradymonas</taxon>
    </lineage>
</organism>
<dbReference type="EMBL" id="CP030032">
    <property type="protein sequence ID" value="AWV91168.1"/>
    <property type="molecule type" value="Genomic_DNA"/>
</dbReference>
<accession>A0A2Z4FRA1</accession>
<dbReference type="InterPro" id="IPR013149">
    <property type="entry name" value="ADH-like_C"/>
</dbReference>
<dbReference type="InterPro" id="IPR020843">
    <property type="entry name" value="ER"/>
</dbReference>
<dbReference type="RefSeq" id="WP_111337190.1">
    <property type="nucleotide sequence ID" value="NZ_CP030032.1"/>
</dbReference>
<name>A0A2Z4FRA1_9DELT</name>
<evidence type="ECO:0000313" key="2">
    <source>
        <dbReference type="Proteomes" id="UP000249799"/>
    </source>
</evidence>
<dbReference type="Gene3D" id="3.90.180.10">
    <property type="entry name" value="Medium-chain alcohol dehydrogenases, catalytic domain"/>
    <property type="match status" value="1"/>
</dbReference>
<dbReference type="PANTHER" id="PTHR45033">
    <property type="match status" value="1"/>
</dbReference>
<sequence>MKIYEIQGEFGLDNFVQSERLDPVCGPGQVRIAMKAAAPNFRDLMMIEGQYNPRQPLPLIPFSDGAGEVVEVGAGVENLKVGARVVPCFAQGWRSGAPSRDKFKRTLGGPIDGAMAEYMVVDAEDAVEFPDYLSFVEAATLPCAALTAWNALAETGSVRAGDVVVCQGTGGVSIFGLQFAKALGAEVIITSSSDEKLARAMALGASHGINYRSEPKWGKAVRELTGGRGADHILEVGGAKTLEQSMAAVRYGGEISVIGVLSGASQNLNIVPILMHQIRVQGIFVGSGEMLENMMRAMRAHEVRPQVDRVFDFDEAPEALRYLKAGKHFGKVVIRIGG</sequence>
<dbReference type="AlphaFoldDB" id="A0A2Z4FRA1"/>
<dbReference type="PANTHER" id="PTHR45033:SF2">
    <property type="entry name" value="ZINC-TYPE ALCOHOL DEHYDROGENASE-LIKE PROTEIN C1773.06C"/>
    <property type="match status" value="1"/>
</dbReference>
<dbReference type="Proteomes" id="UP000249799">
    <property type="component" value="Chromosome"/>
</dbReference>
<keyword evidence="2" id="KW-1185">Reference proteome</keyword>
<dbReference type="InterPro" id="IPR011032">
    <property type="entry name" value="GroES-like_sf"/>
</dbReference>
<dbReference type="Gene3D" id="3.40.50.720">
    <property type="entry name" value="NAD(P)-binding Rossmann-like Domain"/>
    <property type="match status" value="1"/>
</dbReference>
<dbReference type="SUPFAM" id="SSF50129">
    <property type="entry name" value="GroES-like"/>
    <property type="match status" value="1"/>
</dbReference>
<dbReference type="SUPFAM" id="SSF51735">
    <property type="entry name" value="NAD(P)-binding Rossmann-fold domains"/>
    <property type="match status" value="1"/>
</dbReference>
<protein>
    <submittedName>
        <fullName evidence="1">NAD(P)-dependent alcohol dehydrogenase</fullName>
    </submittedName>
</protein>
<evidence type="ECO:0000313" key="1">
    <source>
        <dbReference type="EMBL" id="AWV91168.1"/>
    </source>
</evidence>
<dbReference type="Pfam" id="PF00107">
    <property type="entry name" value="ADH_zinc_N"/>
    <property type="match status" value="1"/>
</dbReference>
<dbReference type="InterPro" id="IPR052711">
    <property type="entry name" value="Zinc_ADH-like"/>
</dbReference>
<dbReference type="KEGG" id="bsed:DN745_18285"/>
<dbReference type="CDD" id="cd08276">
    <property type="entry name" value="MDR7"/>
    <property type="match status" value="1"/>
</dbReference>
<gene>
    <name evidence="1" type="ORF">DN745_18285</name>
</gene>
<dbReference type="GO" id="GO:0016491">
    <property type="term" value="F:oxidoreductase activity"/>
    <property type="evidence" value="ECO:0007669"/>
    <property type="project" value="InterPro"/>
</dbReference>
<reference evidence="1 2" key="1">
    <citation type="submission" date="2018-06" db="EMBL/GenBank/DDBJ databases">
        <title>Lujinxingia sediminis gen. nov. sp. nov., a new facultative anaerobic member of the class Deltaproteobacteria, and proposal of Lujinxingaceae fam. nov.</title>
        <authorList>
            <person name="Guo L.-Y."/>
            <person name="Li C.-M."/>
            <person name="Wang S."/>
            <person name="Du Z.-J."/>
        </authorList>
    </citation>
    <scope>NUCLEOTIDE SEQUENCE [LARGE SCALE GENOMIC DNA]</scope>
    <source>
        <strain evidence="1 2">FA350</strain>
    </source>
</reference>
<proteinExistence type="predicted"/>
<dbReference type="Pfam" id="PF08240">
    <property type="entry name" value="ADH_N"/>
    <property type="match status" value="1"/>
</dbReference>
<dbReference type="OrthoDB" id="9787435at2"/>
<dbReference type="InterPro" id="IPR013154">
    <property type="entry name" value="ADH-like_N"/>
</dbReference>
<dbReference type="SMART" id="SM00829">
    <property type="entry name" value="PKS_ER"/>
    <property type="match status" value="1"/>
</dbReference>